<organism evidence="2 3">
    <name type="scientific">Neolewinella lacunae</name>
    <dbReference type="NCBI Taxonomy" id="1517758"/>
    <lineage>
        <taxon>Bacteria</taxon>
        <taxon>Pseudomonadati</taxon>
        <taxon>Bacteroidota</taxon>
        <taxon>Saprospiria</taxon>
        <taxon>Saprospirales</taxon>
        <taxon>Lewinellaceae</taxon>
        <taxon>Neolewinella</taxon>
    </lineage>
</organism>
<keyword evidence="3" id="KW-1185">Reference proteome</keyword>
<gene>
    <name evidence="2" type="ORF">H9S92_01665</name>
</gene>
<evidence type="ECO:0008006" key="4">
    <source>
        <dbReference type="Google" id="ProtNLM"/>
    </source>
</evidence>
<evidence type="ECO:0000313" key="2">
    <source>
        <dbReference type="EMBL" id="MBC6992858.1"/>
    </source>
</evidence>
<evidence type="ECO:0000256" key="1">
    <source>
        <dbReference type="SAM" id="SignalP"/>
    </source>
</evidence>
<comment type="caution">
    <text evidence="2">The sequence shown here is derived from an EMBL/GenBank/DDBJ whole genome shotgun (WGS) entry which is preliminary data.</text>
</comment>
<dbReference type="AlphaFoldDB" id="A0A923PEX3"/>
<reference evidence="2" key="1">
    <citation type="submission" date="2020-08" db="EMBL/GenBank/DDBJ databases">
        <title>Lewinella bacteria from marine environments.</title>
        <authorList>
            <person name="Zhong Y."/>
        </authorList>
    </citation>
    <scope>NUCLEOTIDE SEQUENCE</scope>
    <source>
        <strain evidence="2">KCTC 42187</strain>
    </source>
</reference>
<name>A0A923PEX3_9BACT</name>
<dbReference type="RefSeq" id="WP_187464990.1">
    <property type="nucleotide sequence ID" value="NZ_JACSIT010000040.1"/>
</dbReference>
<proteinExistence type="predicted"/>
<protein>
    <recommendedName>
        <fullName evidence="4">Septum formation inhibitor Maf</fullName>
    </recommendedName>
</protein>
<feature type="signal peptide" evidence="1">
    <location>
        <begin position="1"/>
        <end position="22"/>
    </location>
</feature>
<sequence length="316" mass="35765">MQKFSLLLLLSLLFAACNTVQDQPDSAPLTSKTMAPGHFSGGLYEYWYEGVAELNTYDLQQIRYGEIHPGQATLIFVSEDFLTDKQVKNDNYTNPASTPIIKTNFLRRFTTGIYDYSVMTSVFTPTKTDEQPHTLKVTTGLQDWCGQTFTQLNHDGGGAWNVQLRSYFEREGDTNKQLPADFLEDEVFNRIRTGWENLPTGNFNVIPNTGYLLMTHQPYEAAKATVRLSDYAGDRFTGTSLKSYVVDFTDLGRKLEVVFEAASPYVIRGWTESYDSRGKQLTTVATLTHQVREPYWSQNSTADVGRRDSLGLPVYE</sequence>
<dbReference type="PROSITE" id="PS51257">
    <property type="entry name" value="PROKAR_LIPOPROTEIN"/>
    <property type="match status" value="1"/>
</dbReference>
<dbReference type="Proteomes" id="UP000650081">
    <property type="component" value="Unassembled WGS sequence"/>
</dbReference>
<evidence type="ECO:0000313" key="3">
    <source>
        <dbReference type="Proteomes" id="UP000650081"/>
    </source>
</evidence>
<dbReference type="EMBL" id="JACSIT010000040">
    <property type="protein sequence ID" value="MBC6992858.1"/>
    <property type="molecule type" value="Genomic_DNA"/>
</dbReference>
<feature type="chain" id="PRO_5037643963" description="Septum formation inhibitor Maf" evidence="1">
    <location>
        <begin position="23"/>
        <end position="316"/>
    </location>
</feature>
<keyword evidence="1" id="KW-0732">Signal</keyword>
<accession>A0A923PEX3</accession>